<dbReference type="Proteomes" id="UP000075809">
    <property type="component" value="Unassembled WGS sequence"/>
</dbReference>
<evidence type="ECO:0000256" key="1">
    <source>
        <dbReference type="ARBA" id="ARBA00022723"/>
    </source>
</evidence>
<evidence type="ECO:0000313" key="7">
    <source>
        <dbReference type="Proteomes" id="UP000075809"/>
    </source>
</evidence>
<evidence type="ECO:0000256" key="2">
    <source>
        <dbReference type="ARBA" id="ARBA00022771"/>
    </source>
</evidence>
<keyword evidence="4" id="KW-0238">DNA-binding</keyword>
<dbReference type="GO" id="GO:0003677">
    <property type="term" value="F:DNA binding"/>
    <property type="evidence" value="ECO:0007669"/>
    <property type="project" value="UniProtKB-KW"/>
</dbReference>
<dbReference type="GO" id="GO:0008270">
    <property type="term" value="F:zinc ion binding"/>
    <property type="evidence" value="ECO:0007669"/>
    <property type="project" value="UniProtKB-KW"/>
</dbReference>
<dbReference type="Pfam" id="PF05485">
    <property type="entry name" value="THAP"/>
    <property type="match status" value="1"/>
</dbReference>
<keyword evidence="3" id="KW-0862">Zinc</keyword>
<feature type="domain" description="THAP-type" evidence="5">
    <location>
        <begin position="4"/>
        <end position="50"/>
    </location>
</feature>
<reference evidence="6 7" key="1">
    <citation type="submission" date="2015-09" db="EMBL/GenBank/DDBJ databases">
        <title>Trachymyrmex zeteki WGS genome.</title>
        <authorList>
            <person name="Nygaard S."/>
            <person name="Hu H."/>
            <person name="Boomsma J."/>
            <person name="Zhang G."/>
        </authorList>
    </citation>
    <scope>NUCLEOTIDE SEQUENCE [LARGE SCALE GENOMIC DNA]</scope>
    <source>
        <strain evidence="6">Tzet28-1</strain>
        <tissue evidence="6">Whole body</tissue>
    </source>
</reference>
<sequence length="67" mass="8022">MGECCVEFCNNSSIKGYMKIFPTDRERRAIWAKNVARKDWMSTNNSYLCEFKYYISKVIIIKLGMYY</sequence>
<keyword evidence="7" id="KW-1185">Reference proteome</keyword>
<dbReference type="InterPro" id="IPR006612">
    <property type="entry name" value="THAP_Znf"/>
</dbReference>
<dbReference type="AlphaFoldDB" id="A0A151WI85"/>
<organism evidence="6 7">
    <name type="scientific">Mycetomoellerius zeteki</name>
    <dbReference type="NCBI Taxonomy" id="64791"/>
    <lineage>
        <taxon>Eukaryota</taxon>
        <taxon>Metazoa</taxon>
        <taxon>Ecdysozoa</taxon>
        <taxon>Arthropoda</taxon>
        <taxon>Hexapoda</taxon>
        <taxon>Insecta</taxon>
        <taxon>Pterygota</taxon>
        <taxon>Neoptera</taxon>
        <taxon>Endopterygota</taxon>
        <taxon>Hymenoptera</taxon>
        <taxon>Apocrita</taxon>
        <taxon>Aculeata</taxon>
        <taxon>Formicoidea</taxon>
        <taxon>Formicidae</taxon>
        <taxon>Myrmicinae</taxon>
        <taxon>Mycetomoellerius</taxon>
    </lineage>
</organism>
<keyword evidence="2" id="KW-0863">Zinc-finger</keyword>
<proteinExistence type="predicted"/>
<evidence type="ECO:0000256" key="4">
    <source>
        <dbReference type="ARBA" id="ARBA00023125"/>
    </source>
</evidence>
<dbReference type="SUPFAM" id="SSF57716">
    <property type="entry name" value="Glucocorticoid receptor-like (DNA-binding domain)"/>
    <property type="match status" value="1"/>
</dbReference>
<keyword evidence="1" id="KW-0479">Metal-binding</keyword>
<evidence type="ECO:0000256" key="3">
    <source>
        <dbReference type="ARBA" id="ARBA00022833"/>
    </source>
</evidence>
<dbReference type="EMBL" id="KQ983097">
    <property type="protein sequence ID" value="KYQ47500.1"/>
    <property type="molecule type" value="Genomic_DNA"/>
</dbReference>
<accession>A0A151WI85</accession>
<evidence type="ECO:0000259" key="5">
    <source>
        <dbReference type="Pfam" id="PF05485"/>
    </source>
</evidence>
<name>A0A151WI85_9HYME</name>
<protein>
    <recommendedName>
        <fullName evidence="5">THAP-type domain-containing protein</fullName>
    </recommendedName>
</protein>
<gene>
    <name evidence="6" type="ORF">ALC60_13479</name>
</gene>
<evidence type="ECO:0000313" key="6">
    <source>
        <dbReference type="EMBL" id="KYQ47500.1"/>
    </source>
</evidence>